<dbReference type="Proteomes" id="UP000593998">
    <property type="component" value="Chromosome"/>
</dbReference>
<organism evidence="1 2">
    <name type="scientific">Janibacter indicus</name>
    <dbReference type="NCBI Taxonomy" id="857417"/>
    <lineage>
        <taxon>Bacteria</taxon>
        <taxon>Bacillati</taxon>
        <taxon>Actinomycetota</taxon>
        <taxon>Actinomycetes</taxon>
        <taxon>Micrococcales</taxon>
        <taxon>Intrasporangiaceae</taxon>
        <taxon>Janibacter</taxon>
    </lineage>
</organism>
<name>A0A7L9J115_9MICO</name>
<dbReference type="RefSeq" id="WP_192910863.1">
    <property type="nucleotide sequence ID" value="NZ_CP062789.1"/>
</dbReference>
<evidence type="ECO:0000313" key="1">
    <source>
        <dbReference type="EMBL" id="QOK22350.1"/>
    </source>
</evidence>
<protein>
    <submittedName>
        <fullName evidence="1">Uncharacterized protein</fullName>
    </submittedName>
</protein>
<dbReference type="EMBL" id="CP062789">
    <property type="protein sequence ID" value="QOK22350.1"/>
    <property type="molecule type" value="Genomic_DNA"/>
</dbReference>
<dbReference type="AlphaFoldDB" id="A0A7L9J115"/>
<sequence>MTTDDHLARASDAIVDHLTEHHSCTQSELESRMAERYHFGDTRNIDPHHFTTALRSLTSDGTVGSQRKHTRGTNIDPIETFHLTGSRTRTKIDRAAARKRLLSARYKGWAQGSKRHPHGLIGPAGEAAVRGGLRDTMQPMAPAFGEVHTLLGFKLRGSIDTGGYLVTVDGNGRPMTTLTVPVEVKNLRSWLYPTAQEVYQLLSKCADAQRLVGTDAVLLPTLVCRRAHPTLFWMAGALGFVVIDARRQWVGNVEDQALLEVRNELHFIDLHAGSDPSIRVHDRFSKSRLLEKAPDLAAAWAATADDAPSVDLIHRMRSEKSAAQRHQIMAALRRRSSVRGVRGGW</sequence>
<reference evidence="1 2" key="1">
    <citation type="submission" date="2020-10" db="EMBL/GenBank/DDBJ databases">
        <title>Janibacter indicus TT2 genome sequence.</title>
        <authorList>
            <person name="Lee K."/>
            <person name="Ganzorig M."/>
        </authorList>
    </citation>
    <scope>NUCLEOTIDE SEQUENCE [LARGE SCALE GENOMIC DNA]</scope>
    <source>
        <strain evidence="1 2">TT2</strain>
    </source>
</reference>
<gene>
    <name evidence="1" type="ORF">IGS73_14865</name>
</gene>
<proteinExistence type="predicted"/>
<accession>A0A7L9J115</accession>
<evidence type="ECO:0000313" key="2">
    <source>
        <dbReference type="Proteomes" id="UP000593998"/>
    </source>
</evidence>